<dbReference type="PROSITE" id="PS00137">
    <property type="entry name" value="SUBTILASE_HIS"/>
    <property type="match status" value="1"/>
</dbReference>
<dbReference type="PRINTS" id="PR00723">
    <property type="entry name" value="SUBTILISIN"/>
</dbReference>
<dbReference type="Pfam" id="PF00082">
    <property type="entry name" value="Peptidase_S8"/>
    <property type="match status" value="1"/>
</dbReference>
<dbReference type="SUPFAM" id="SSF52743">
    <property type="entry name" value="Subtilisin-like"/>
    <property type="match status" value="1"/>
</dbReference>
<dbReference type="InterPro" id="IPR023828">
    <property type="entry name" value="Peptidase_S8_Ser-AS"/>
</dbReference>
<protein>
    <submittedName>
        <fullName evidence="8">Serine protease AprX</fullName>
        <ecNumber evidence="8">3.4.21.-</ecNumber>
    </submittedName>
</protein>
<dbReference type="InterPro" id="IPR000209">
    <property type="entry name" value="Peptidase_S8/S53_dom"/>
</dbReference>
<keyword evidence="4 5" id="KW-0720">Serine protease</keyword>
<evidence type="ECO:0000313" key="9">
    <source>
        <dbReference type="Proteomes" id="UP001235840"/>
    </source>
</evidence>
<sequence length="441" mass="47805">MLGFSMLTLVRRHSTKLDKMMRHQLVNLYRPMKWIPCVLHKLIEGWVVRNKKIPVIIQFEEESTNGQALSSNMQAVHEMIHKDAKCEWKAKYHSLSACSCELSPNAIEELLVHYSGIKKIYYDRKVQSLLNVATPTVKSPALQQSGFTGKGVTIAVVDTGIHGHQDFTQPEDRLVGFKDFVQNRTEAYDDNGHGTHCAGDAAGNGFASGGLYQGPAYEANLVGVKVLNRMGSGSLSTVMEGIQWCMDYKDLYNIKIISLSLGAPAQQSAADDPLVDIVNKAWDNGIVVVAAAGNDGPDNGTIASPGISPKIITVGAMDDQRTDERADDRVASFSSRGPTIDQLPKPDVLAPGVNIIAPNAPGSYLYKMQKGSRVGENYLSLSGTSMATPIVAGIVAQLLEAQPNLTPDEVKQKLLNGAEDRGYPRIVQGHGYVDAEQSLSS</sequence>
<evidence type="ECO:0000256" key="3">
    <source>
        <dbReference type="ARBA" id="ARBA00022801"/>
    </source>
</evidence>
<accession>A0ABT9VVS3</accession>
<dbReference type="PROSITE" id="PS51892">
    <property type="entry name" value="SUBTILASE"/>
    <property type="match status" value="1"/>
</dbReference>
<feature type="active site" description="Charge relay system" evidence="5">
    <location>
        <position position="158"/>
    </location>
</feature>
<name>A0ABT9VVS3_9BACI</name>
<dbReference type="PROSITE" id="PS00136">
    <property type="entry name" value="SUBTILASE_ASP"/>
    <property type="match status" value="1"/>
</dbReference>
<feature type="active site" description="Charge relay system" evidence="5">
    <location>
        <position position="385"/>
    </location>
</feature>
<dbReference type="InterPro" id="IPR015500">
    <property type="entry name" value="Peptidase_S8_subtilisin-rel"/>
</dbReference>
<dbReference type="InterPro" id="IPR036852">
    <property type="entry name" value="Peptidase_S8/S53_dom_sf"/>
</dbReference>
<dbReference type="PROSITE" id="PS00138">
    <property type="entry name" value="SUBTILASE_SER"/>
    <property type="match status" value="1"/>
</dbReference>
<dbReference type="PANTHER" id="PTHR43806:SF65">
    <property type="entry name" value="SERINE PROTEASE APRX"/>
    <property type="match status" value="1"/>
</dbReference>
<dbReference type="EMBL" id="JAUSTY010000003">
    <property type="protein sequence ID" value="MDQ0165071.1"/>
    <property type="molecule type" value="Genomic_DNA"/>
</dbReference>
<keyword evidence="2 5" id="KW-0645">Protease</keyword>
<evidence type="ECO:0000256" key="4">
    <source>
        <dbReference type="ARBA" id="ARBA00022825"/>
    </source>
</evidence>
<dbReference type="GO" id="GO:0006508">
    <property type="term" value="P:proteolysis"/>
    <property type="evidence" value="ECO:0007669"/>
    <property type="project" value="UniProtKB-KW"/>
</dbReference>
<organism evidence="8 9">
    <name type="scientific">Caldalkalibacillus horti</name>
    <dbReference type="NCBI Taxonomy" id="77523"/>
    <lineage>
        <taxon>Bacteria</taxon>
        <taxon>Bacillati</taxon>
        <taxon>Bacillota</taxon>
        <taxon>Bacilli</taxon>
        <taxon>Bacillales</taxon>
        <taxon>Bacillaceae</taxon>
        <taxon>Caldalkalibacillus</taxon>
    </lineage>
</organism>
<dbReference type="Gene3D" id="3.40.50.200">
    <property type="entry name" value="Peptidase S8/S53 domain"/>
    <property type="match status" value="1"/>
</dbReference>
<comment type="similarity">
    <text evidence="1 5 6">Belongs to the peptidase S8 family.</text>
</comment>
<feature type="domain" description="Peptidase S8/S53" evidence="7">
    <location>
        <begin position="149"/>
        <end position="432"/>
    </location>
</feature>
<feature type="active site" description="Charge relay system" evidence="5">
    <location>
        <position position="193"/>
    </location>
</feature>
<evidence type="ECO:0000256" key="2">
    <source>
        <dbReference type="ARBA" id="ARBA00022670"/>
    </source>
</evidence>
<evidence type="ECO:0000256" key="5">
    <source>
        <dbReference type="PROSITE-ProRule" id="PRU01240"/>
    </source>
</evidence>
<keyword evidence="3 5" id="KW-0378">Hydrolase</keyword>
<proteinExistence type="inferred from homology"/>
<reference evidence="8 9" key="1">
    <citation type="submission" date="2023-07" db="EMBL/GenBank/DDBJ databases">
        <title>Genomic Encyclopedia of Type Strains, Phase IV (KMG-IV): sequencing the most valuable type-strain genomes for metagenomic binning, comparative biology and taxonomic classification.</title>
        <authorList>
            <person name="Goeker M."/>
        </authorList>
    </citation>
    <scope>NUCLEOTIDE SEQUENCE [LARGE SCALE GENOMIC DNA]</scope>
    <source>
        <strain evidence="8 9">DSM 12751</strain>
    </source>
</reference>
<dbReference type="Proteomes" id="UP001235840">
    <property type="component" value="Unassembled WGS sequence"/>
</dbReference>
<comment type="caution">
    <text evidence="8">The sequence shown here is derived from an EMBL/GenBank/DDBJ whole genome shotgun (WGS) entry which is preliminary data.</text>
</comment>
<dbReference type="GO" id="GO:0008233">
    <property type="term" value="F:peptidase activity"/>
    <property type="evidence" value="ECO:0007669"/>
    <property type="project" value="UniProtKB-KW"/>
</dbReference>
<dbReference type="InterPro" id="IPR050131">
    <property type="entry name" value="Peptidase_S8_subtilisin-like"/>
</dbReference>
<dbReference type="InterPro" id="IPR023827">
    <property type="entry name" value="Peptidase_S8_Asp-AS"/>
</dbReference>
<dbReference type="CDD" id="cd07487">
    <property type="entry name" value="Peptidases_S8_1"/>
    <property type="match status" value="1"/>
</dbReference>
<gene>
    <name evidence="8" type="ORF">J2S11_000971</name>
</gene>
<evidence type="ECO:0000313" key="8">
    <source>
        <dbReference type="EMBL" id="MDQ0165071.1"/>
    </source>
</evidence>
<keyword evidence="9" id="KW-1185">Reference proteome</keyword>
<evidence type="ECO:0000259" key="7">
    <source>
        <dbReference type="Pfam" id="PF00082"/>
    </source>
</evidence>
<dbReference type="PANTHER" id="PTHR43806">
    <property type="entry name" value="PEPTIDASE S8"/>
    <property type="match status" value="1"/>
</dbReference>
<evidence type="ECO:0000256" key="1">
    <source>
        <dbReference type="ARBA" id="ARBA00011073"/>
    </source>
</evidence>
<dbReference type="RefSeq" id="WP_307391627.1">
    <property type="nucleotide sequence ID" value="NZ_BAAADK010000010.1"/>
</dbReference>
<evidence type="ECO:0000256" key="6">
    <source>
        <dbReference type="RuleBase" id="RU003355"/>
    </source>
</evidence>
<dbReference type="EC" id="3.4.21.-" evidence="8"/>
<dbReference type="InterPro" id="IPR022398">
    <property type="entry name" value="Peptidase_S8_His-AS"/>
</dbReference>